<dbReference type="Proteomes" id="UP000218891">
    <property type="component" value="Plasmid pP36_d"/>
</dbReference>
<evidence type="ECO:0000313" key="3">
    <source>
        <dbReference type="Proteomes" id="UP000218891"/>
    </source>
</evidence>
<accession>A0ABN5DM31</accession>
<reference evidence="2 3" key="3">
    <citation type="journal article" date="2017" name="Int. J. Syst. Evol. Microbiol.">
        <title>Adaptation of Surface-Associated Bacteria to the Open Ocean: A Genomically Distinct Subpopulation of Phaeobacter gallaeciensis Colonizes Pacific Mesozooplankton.</title>
        <authorList>
            <person name="Freese H.M."/>
            <person name="Methner A."/>
            <person name="Overmann J."/>
        </authorList>
    </citation>
    <scope>NUCLEOTIDE SEQUENCE [LARGE SCALE GENOMIC DNA]</scope>
    <source>
        <strain evidence="2 3">P36</strain>
    </source>
</reference>
<keyword evidence="1" id="KW-1133">Transmembrane helix</keyword>
<reference evidence="2 3" key="1">
    <citation type="journal article" date="2017" name="Front. Microbiol.">
        <title>Phaeobacter piscinae sp. nov., a species of the Roseobacter group and potential aquaculture probiont.</title>
        <authorList>
            <person name="Sonnenschein E.C."/>
            <person name="Phippen C.B.W."/>
            <person name="Nielsen K.F."/>
            <person name="Mateiu R.V."/>
            <person name="Melchiorsen J."/>
            <person name="Gram L."/>
            <person name="Overmann J."/>
            <person name="Freese H.M."/>
        </authorList>
    </citation>
    <scope>NUCLEOTIDE SEQUENCE [LARGE SCALE GENOMIC DNA]</scope>
    <source>
        <strain evidence="2 3">P36</strain>
    </source>
</reference>
<protein>
    <submittedName>
        <fullName evidence="2">Uncharacterized protein</fullName>
    </submittedName>
</protein>
<keyword evidence="2" id="KW-0614">Plasmid</keyword>
<keyword evidence="1" id="KW-0812">Transmembrane</keyword>
<geneLocation type="plasmid" evidence="2 3">
    <name>pP36_d</name>
</geneLocation>
<reference evidence="2 3" key="4">
    <citation type="journal article" date="2018" name="Environ. Microbiol. Rep.">
        <title>Phylogenetic distribution of roseobacticides in the Roseobacter group and their effect on microalgae.</title>
        <authorList>
            <person name="Sonnenschein E.C."/>
            <person name="Phippen C.B."/>
            <person name="Bentzon-Tilia M."/>
            <person name="Rasmussen S.A."/>
            <person name="Nielsen K.F."/>
            <person name="Gram L."/>
        </authorList>
    </citation>
    <scope>NUCLEOTIDE SEQUENCE [LARGE SCALE GENOMIC DNA]</scope>
    <source>
        <strain evidence="2 3">P36</strain>
    </source>
</reference>
<dbReference type="EMBL" id="CP010647">
    <property type="protein sequence ID" value="ATG37968.1"/>
    <property type="molecule type" value="Genomic_DNA"/>
</dbReference>
<name>A0ABN5DM31_9RHOB</name>
<organism evidence="2 3">
    <name type="scientific">Phaeobacter piscinae</name>
    <dbReference type="NCBI Taxonomy" id="1580596"/>
    <lineage>
        <taxon>Bacteria</taxon>
        <taxon>Pseudomonadati</taxon>
        <taxon>Pseudomonadota</taxon>
        <taxon>Alphaproteobacteria</taxon>
        <taxon>Rhodobacterales</taxon>
        <taxon>Roseobacteraceae</taxon>
        <taxon>Phaeobacter</taxon>
    </lineage>
</organism>
<proteinExistence type="predicted"/>
<keyword evidence="3" id="KW-1185">Reference proteome</keyword>
<keyword evidence="1" id="KW-0472">Membrane</keyword>
<feature type="transmembrane region" description="Helical" evidence="1">
    <location>
        <begin position="30"/>
        <end position="49"/>
    </location>
</feature>
<reference evidence="2 3" key="2">
    <citation type="journal article" date="2017" name="Genome Biol. Evol.">
        <title>Trajectories and Drivers of Genome Evolution in Surface-Associated Marine Phaeobacter.</title>
        <authorList>
            <person name="Freese H.M."/>
            <person name="Sikorski J."/>
            <person name="Bunk B."/>
            <person name="Scheuner C."/>
            <person name="Meier-Kolthoff J.P."/>
            <person name="Sproer C."/>
            <person name="Gram L."/>
            <person name="Overmann J."/>
        </authorList>
    </citation>
    <scope>NUCLEOTIDE SEQUENCE [LARGE SCALE GENOMIC DNA]</scope>
    <source>
        <strain evidence="2 3">P36</strain>
    </source>
</reference>
<evidence type="ECO:0000256" key="1">
    <source>
        <dbReference type="SAM" id="Phobius"/>
    </source>
</evidence>
<sequence length="53" mass="5821">MKQECEGSGNSALAGLDMVKCAQEASGFSWFWTGVIVTSIGFIAVIYMMQRNR</sequence>
<evidence type="ECO:0000313" key="2">
    <source>
        <dbReference type="EMBL" id="ATG37968.1"/>
    </source>
</evidence>
<gene>
    <name evidence="2" type="ORF">PhaeoP36_03892</name>
</gene>